<evidence type="ECO:0000313" key="12">
    <source>
        <dbReference type="Proteomes" id="UP000539265"/>
    </source>
</evidence>
<keyword evidence="7 11" id="KW-0326">Glycosidase</keyword>
<feature type="chain" id="PRO_5032685187" description="beta-galactosidase" evidence="8">
    <location>
        <begin position="25"/>
        <end position="681"/>
    </location>
</feature>
<evidence type="ECO:0000256" key="1">
    <source>
        <dbReference type="ARBA" id="ARBA00001412"/>
    </source>
</evidence>
<dbReference type="Pfam" id="PF08532">
    <property type="entry name" value="Glyco_hydro_42M"/>
    <property type="match status" value="1"/>
</dbReference>
<evidence type="ECO:0000259" key="10">
    <source>
        <dbReference type="Pfam" id="PF08532"/>
    </source>
</evidence>
<dbReference type="GO" id="GO:0005975">
    <property type="term" value="P:carbohydrate metabolic process"/>
    <property type="evidence" value="ECO:0007669"/>
    <property type="project" value="InterPro"/>
</dbReference>
<dbReference type="InterPro" id="IPR003476">
    <property type="entry name" value="Glyco_hydro_42"/>
</dbReference>
<feature type="domain" description="Glycoside hydrolase family 42 N-terminal" evidence="9">
    <location>
        <begin position="33"/>
        <end position="398"/>
    </location>
</feature>
<dbReference type="Proteomes" id="UP000539265">
    <property type="component" value="Unassembled WGS sequence"/>
</dbReference>
<evidence type="ECO:0000256" key="6">
    <source>
        <dbReference type="ARBA" id="ARBA00022833"/>
    </source>
</evidence>
<dbReference type="InterPro" id="IPR029062">
    <property type="entry name" value="Class_I_gatase-like"/>
</dbReference>
<comment type="similarity">
    <text evidence="2">Belongs to the glycosyl hydrolase 42 family.</text>
</comment>
<feature type="domain" description="Beta-galactosidase trimerisation" evidence="10">
    <location>
        <begin position="414"/>
        <end position="617"/>
    </location>
</feature>
<evidence type="ECO:0000256" key="2">
    <source>
        <dbReference type="ARBA" id="ARBA00005940"/>
    </source>
</evidence>
<keyword evidence="6" id="KW-0862">Zinc</keyword>
<evidence type="ECO:0000313" key="11">
    <source>
        <dbReference type="EMBL" id="MBB3053790.1"/>
    </source>
</evidence>
<sequence>MIKIINKYFLMFSMLLLTGLSVKAQTLYVGSNYHPHDNKDIEKIKNDIELMKAAGFTSVRMGHLAWDSYEPSEGKFDFDWFDKVMDLLNQAGIKVILDIAIRPAPIWLHHKYPSMDVTSPGGNVQYPNHRYMVDVGDPMYQKYALRFADTLTKHYAKHPALLAFGIDNESGDGPISYSETVRKRFVIWLTKKYSTLDNFNKAWATQRWSRRINDFDEVGLPATGEKNGAPEKILDFRRFISDEVNQLLFKVLNVVNSNAPNALTNTNAWYYSDMKYFDYSEIAYSGKLTREGAGFYPGGSLITNWGVMNALFGIARIQFESPTPFWCSEFTTMTAVPNSIRKSAYATLMYGNQMVCGWTWQSMWSGEEQYLEGMLDWDGVPNRKYDEYKKIATEFKKIEKFLPYKPSPEVGLAFSFPSQIASRVFPETQDQQLQACWNLFYSRNMDAPVVEISKSSLNYKLLFVPGVTVMDQTTANKIRNFVKNGGTVIMTSNSAVVDETGKVFASTHPGRLNDVFGIRVAGYEETEPMNEISRASLTGKRIQLNYQGKTIGTESTRFDVIESKGAEIVGNITSLDKDYPIITSNKYGKGRAIYVGLPASGEVLGPLLDKLIDELGIKKGPQVPDGVMARQIDKNHILYLNIGRTPAEIRVKGTFKGILTGKTFVDSFTLPSEEPELIEIK</sequence>
<accession>A0A839S9Z1</accession>
<evidence type="ECO:0000259" key="9">
    <source>
        <dbReference type="Pfam" id="PF02449"/>
    </source>
</evidence>
<dbReference type="Gene3D" id="3.20.20.80">
    <property type="entry name" value="Glycosidases"/>
    <property type="match status" value="1"/>
</dbReference>
<dbReference type="GO" id="GO:0004565">
    <property type="term" value="F:beta-galactosidase activity"/>
    <property type="evidence" value="ECO:0007669"/>
    <property type="project" value="UniProtKB-EC"/>
</dbReference>
<evidence type="ECO:0000256" key="4">
    <source>
        <dbReference type="ARBA" id="ARBA00022723"/>
    </source>
</evidence>
<keyword evidence="4" id="KW-0479">Metal-binding</keyword>
<dbReference type="SUPFAM" id="SSF52317">
    <property type="entry name" value="Class I glutamine amidotransferase-like"/>
    <property type="match status" value="1"/>
</dbReference>
<keyword evidence="8" id="KW-0732">Signal</keyword>
<dbReference type="RefSeq" id="WP_232010837.1">
    <property type="nucleotide sequence ID" value="NZ_AP017313.1"/>
</dbReference>
<dbReference type="InterPro" id="IPR017853">
    <property type="entry name" value="GH"/>
</dbReference>
<gene>
    <name evidence="11" type="ORF">FHS11_000194</name>
</gene>
<evidence type="ECO:0000256" key="8">
    <source>
        <dbReference type="SAM" id="SignalP"/>
    </source>
</evidence>
<evidence type="ECO:0000256" key="5">
    <source>
        <dbReference type="ARBA" id="ARBA00022801"/>
    </source>
</evidence>
<reference evidence="11" key="1">
    <citation type="submission" date="2020-08" db="EMBL/GenBank/DDBJ databases">
        <title>Genomic Encyclopedia of Type Strains, Phase III (KMG-III): the genomes of soil and plant-associated and newly described type strains.</title>
        <authorList>
            <person name="Whitman W."/>
        </authorList>
    </citation>
    <scope>NUCLEOTIDE SEQUENCE [LARGE SCALE GENOMIC DNA]</scope>
    <source>
        <strain evidence="11">CECT 8628</strain>
    </source>
</reference>
<keyword evidence="5 11" id="KW-0378">Hydrolase</keyword>
<keyword evidence="12" id="KW-1185">Reference proteome</keyword>
<dbReference type="Gene3D" id="3.40.50.880">
    <property type="match status" value="1"/>
</dbReference>
<dbReference type="EC" id="3.2.1.23" evidence="3"/>
<dbReference type="PANTHER" id="PTHR36447">
    <property type="entry name" value="BETA-GALACTOSIDASE GANA"/>
    <property type="match status" value="1"/>
</dbReference>
<dbReference type="Pfam" id="PF02449">
    <property type="entry name" value="Glyco_hydro_42"/>
    <property type="match status" value="1"/>
</dbReference>
<dbReference type="CDD" id="cd03143">
    <property type="entry name" value="A4_beta-galactosidase_middle_domain"/>
    <property type="match status" value="1"/>
</dbReference>
<dbReference type="PANTHER" id="PTHR36447:SF2">
    <property type="entry name" value="BETA-GALACTOSIDASE YESZ"/>
    <property type="match status" value="1"/>
</dbReference>
<comment type="catalytic activity">
    <reaction evidence="1">
        <text>Hydrolysis of terminal non-reducing beta-D-galactose residues in beta-D-galactosides.</text>
        <dbReference type="EC" id="3.2.1.23"/>
    </reaction>
</comment>
<dbReference type="GO" id="GO:0046872">
    <property type="term" value="F:metal ion binding"/>
    <property type="evidence" value="ECO:0007669"/>
    <property type="project" value="UniProtKB-KW"/>
</dbReference>
<dbReference type="AlphaFoldDB" id="A0A839S9Z1"/>
<feature type="signal peptide" evidence="8">
    <location>
        <begin position="1"/>
        <end position="24"/>
    </location>
</feature>
<evidence type="ECO:0000256" key="7">
    <source>
        <dbReference type="ARBA" id="ARBA00023295"/>
    </source>
</evidence>
<dbReference type="SUPFAM" id="SSF51445">
    <property type="entry name" value="(Trans)glycosidases"/>
    <property type="match status" value="1"/>
</dbReference>
<dbReference type="EMBL" id="JACHWX010000001">
    <property type="protein sequence ID" value="MBB3053790.1"/>
    <property type="molecule type" value="Genomic_DNA"/>
</dbReference>
<comment type="caution">
    <text evidence="11">The sequence shown here is derived from an EMBL/GenBank/DDBJ whole genome shotgun (WGS) entry which is preliminary data.</text>
</comment>
<dbReference type="InterPro" id="IPR013738">
    <property type="entry name" value="Beta_galactosidase_Trimer"/>
</dbReference>
<evidence type="ECO:0000256" key="3">
    <source>
        <dbReference type="ARBA" id="ARBA00012756"/>
    </source>
</evidence>
<dbReference type="InterPro" id="IPR013529">
    <property type="entry name" value="Glyco_hydro_42_N"/>
</dbReference>
<proteinExistence type="inferred from homology"/>
<dbReference type="GO" id="GO:0009341">
    <property type="term" value="C:beta-galactosidase complex"/>
    <property type="evidence" value="ECO:0007669"/>
    <property type="project" value="InterPro"/>
</dbReference>
<name>A0A839S9Z1_9SPHI</name>
<organism evidence="11 12">
    <name type="scientific">Mucilaginibacter gotjawali</name>
    <dbReference type="NCBI Taxonomy" id="1550579"/>
    <lineage>
        <taxon>Bacteria</taxon>
        <taxon>Pseudomonadati</taxon>
        <taxon>Bacteroidota</taxon>
        <taxon>Sphingobacteriia</taxon>
        <taxon>Sphingobacteriales</taxon>
        <taxon>Sphingobacteriaceae</taxon>
        <taxon>Mucilaginibacter</taxon>
    </lineage>
</organism>
<protein>
    <recommendedName>
        <fullName evidence="3">beta-galactosidase</fullName>
        <ecNumber evidence="3">3.2.1.23</ecNumber>
    </recommendedName>
</protein>